<dbReference type="InterPro" id="IPR035093">
    <property type="entry name" value="RelE/ParE_toxin_dom_sf"/>
</dbReference>
<dbReference type="Pfam" id="PF24732">
    <property type="entry name" value="ParE_like"/>
    <property type="match status" value="1"/>
</dbReference>
<dbReference type="HOGENOM" id="CLU_161929_3_0_7"/>
<proteinExistence type="predicted"/>
<sequence length="84" mass="9903">MNHFTSPSFWAAYESLPKAIQELADQNYELLKTNPRHPSLHFKKVGRYWAVRVGLHYRALSVEVEDGLLWFWIGSHAEYDRLIT</sequence>
<evidence type="ECO:0000313" key="2">
    <source>
        <dbReference type="EMBL" id="ETX03979.1"/>
    </source>
</evidence>
<organism evidence="2 3">
    <name type="scientific">Candidatus Entotheonella gemina</name>
    <dbReference type="NCBI Taxonomy" id="1429439"/>
    <lineage>
        <taxon>Bacteria</taxon>
        <taxon>Pseudomonadati</taxon>
        <taxon>Nitrospinota/Tectimicrobiota group</taxon>
        <taxon>Candidatus Tectimicrobiota</taxon>
        <taxon>Candidatus Entotheonellia</taxon>
        <taxon>Candidatus Entotheonellales</taxon>
        <taxon>Candidatus Entotheonellaceae</taxon>
        <taxon>Candidatus Entotheonella</taxon>
    </lineage>
</organism>
<protein>
    <recommendedName>
        <fullName evidence="1">ParE-like toxin domain-containing protein</fullName>
    </recommendedName>
</protein>
<reference evidence="2 3" key="1">
    <citation type="journal article" date="2014" name="Nature">
        <title>An environmental bacterial taxon with a large and distinct metabolic repertoire.</title>
        <authorList>
            <person name="Wilson M.C."/>
            <person name="Mori T."/>
            <person name="Ruckert C."/>
            <person name="Uria A.R."/>
            <person name="Helf M.J."/>
            <person name="Takada K."/>
            <person name="Gernert C."/>
            <person name="Steffens U.A."/>
            <person name="Heycke N."/>
            <person name="Schmitt S."/>
            <person name="Rinke C."/>
            <person name="Helfrich E.J."/>
            <person name="Brachmann A.O."/>
            <person name="Gurgui C."/>
            <person name="Wakimoto T."/>
            <person name="Kracht M."/>
            <person name="Crusemann M."/>
            <person name="Hentschel U."/>
            <person name="Abe I."/>
            <person name="Matsunaga S."/>
            <person name="Kalinowski J."/>
            <person name="Takeyama H."/>
            <person name="Piel J."/>
        </authorList>
    </citation>
    <scope>NUCLEOTIDE SEQUENCE [LARGE SCALE GENOMIC DNA]</scope>
    <source>
        <strain evidence="3">TSY2</strain>
    </source>
</reference>
<dbReference type="InterPro" id="IPR056925">
    <property type="entry name" value="ParE-like"/>
</dbReference>
<name>W4M0W2_9BACT</name>
<feature type="domain" description="ParE-like toxin" evidence="1">
    <location>
        <begin position="19"/>
        <end position="80"/>
    </location>
</feature>
<gene>
    <name evidence="2" type="ORF">ETSY2_31425</name>
</gene>
<dbReference type="AlphaFoldDB" id="W4M0W2"/>
<accession>W4M0W2</accession>
<keyword evidence="3" id="KW-1185">Reference proteome</keyword>
<dbReference type="EMBL" id="AZHX01001335">
    <property type="protein sequence ID" value="ETX03979.1"/>
    <property type="molecule type" value="Genomic_DNA"/>
</dbReference>
<dbReference type="SUPFAM" id="SSF143011">
    <property type="entry name" value="RelE-like"/>
    <property type="match status" value="1"/>
</dbReference>
<dbReference type="PATRIC" id="fig|1429439.4.peg.5327"/>
<evidence type="ECO:0000259" key="1">
    <source>
        <dbReference type="Pfam" id="PF24732"/>
    </source>
</evidence>
<comment type="caution">
    <text evidence="2">The sequence shown here is derived from an EMBL/GenBank/DDBJ whole genome shotgun (WGS) entry which is preliminary data.</text>
</comment>
<dbReference type="Proteomes" id="UP000019140">
    <property type="component" value="Unassembled WGS sequence"/>
</dbReference>
<evidence type="ECO:0000313" key="3">
    <source>
        <dbReference type="Proteomes" id="UP000019140"/>
    </source>
</evidence>